<dbReference type="RefSeq" id="WP_069965349.1">
    <property type="nucleotide sequence ID" value="NZ_CM124774.1"/>
</dbReference>
<reference evidence="3" key="1">
    <citation type="submission" date="2016-09" db="EMBL/GenBank/DDBJ databases">
        <title>Draft genome of thermotolerant cyanobacterium Desertifilum sp. strain IPPAS B-1220.</title>
        <authorList>
            <person name="Sinetova M.A."/>
            <person name="Bolakhan K."/>
            <person name="Zayadan B.K."/>
            <person name="Mironov K.S."/>
            <person name="Ustinova V."/>
            <person name="Kupriyanova E.V."/>
            <person name="Sidorov R.A."/>
            <person name="Skrypnik A.N."/>
            <person name="Gogoleva N.E."/>
            <person name="Gogolev Y.V."/>
            <person name="Los D.A."/>
        </authorList>
    </citation>
    <scope>NUCLEOTIDE SEQUENCE [LARGE SCALE GENOMIC DNA]</scope>
    <source>
        <strain evidence="3">IPPAS B-1220</strain>
    </source>
</reference>
<accession>A0A1E5QR19</accession>
<keyword evidence="1" id="KW-1133">Transmembrane helix</keyword>
<sequence length="85" mass="9934">MTQPTQNSQPDSPWKYKPWWCQPWSIVLTGTGAIALSWVFFQKIWLTALVGLPLTVWMGYFTLVWPQLMRQSGLLEQLKQQHAQD</sequence>
<dbReference type="PANTHER" id="PTHR36046:SF1">
    <property type="entry name" value="DUF6737 DOMAIN-CONTAINING PROTEIN"/>
    <property type="match status" value="1"/>
</dbReference>
<dbReference type="InterPro" id="IPR046625">
    <property type="entry name" value="DUF6737"/>
</dbReference>
<feature type="domain" description="DUF6737" evidence="2">
    <location>
        <begin position="12"/>
        <end position="68"/>
    </location>
</feature>
<proteinExistence type="predicted"/>
<dbReference type="Pfam" id="PF20522">
    <property type="entry name" value="DUF6737"/>
    <property type="match status" value="1"/>
</dbReference>
<feature type="transmembrane region" description="Helical" evidence="1">
    <location>
        <begin position="44"/>
        <end position="65"/>
    </location>
</feature>
<dbReference type="AlphaFoldDB" id="A0A1E5QR19"/>
<keyword evidence="1" id="KW-0472">Membrane</keyword>
<evidence type="ECO:0000259" key="2">
    <source>
        <dbReference type="Pfam" id="PF20522"/>
    </source>
</evidence>
<organism evidence="3">
    <name type="scientific">Desertifilum tharense IPPAS B-1220</name>
    <dbReference type="NCBI Taxonomy" id="1781255"/>
    <lineage>
        <taxon>Bacteria</taxon>
        <taxon>Bacillati</taxon>
        <taxon>Cyanobacteriota</taxon>
        <taxon>Cyanophyceae</taxon>
        <taxon>Desertifilales</taxon>
        <taxon>Desertifilaceae</taxon>
        <taxon>Desertifilum</taxon>
    </lineage>
</organism>
<comment type="caution">
    <text evidence="3">The sequence shown here is derived from an EMBL/GenBank/DDBJ whole genome shotgun (WGS) entry which is preliminary data.</text>
</comment>
<protein>
    <recommendedName>
        <fullName evidence="2">DUF6737 domain-containing protein</fullName>
    </recommendedName>
</protein>
<evidence type="ECO:0000313" key="3">
    <source>
        <dbReference type="EMBL" id="OEJ77109.1"/>
    </source>
</evidence>
<keyword evidence="1" id="KW-0812">Transmembrane</keyword>
<dbReference type="PANTHER" id="PTHR36046">
    <property type="entry name" value="PROTEIN, PUTATIVE-RELATED"/>
    <property type="match status" value="1"/>
</dbReference>
<feature type="transmembrane region" description="Helical" evidence="1">
    <location>
        <begin position="20"/>
        <end position="38"/>
    </location>
</feature>
<dbReference type="OrthoDB" id="426582at2"/>
<dbReference type="STRING" id="1781255.BH720_01390"/>
<evidence type="ECO:0000256" key="1">
    <source>
        <dbReference type="SAM" id="Phobius"/>
    </source>
</evidence>
<gene>
    <name evidence="3" type="ORF">BH720_01390</name>
</gene>
<dbReference type="EMBL" id="MJGC01000016">
    <property type="protein sequence ID" value="OEJ77109.1"/>
    <property type="molecule type" value="Genomic_DNA"/>
</dbReference>
<name>A0A1E5QR19_9CYAN</name>